<evidence type="ECO:0000256" key="1">
    <source>
        <dbReference type="SAM" id="MobiDB-lite"/>
    </source>
</evidence>
<reference evidence="2 3" key="1">
    <citation type="journal article" date="2018" name="Proc. R. Soc. B">
        <title>A non-coding region near Follistatin controls head colour polymorphism in the Gouldian finch.</title>
        <authorList>
            <person name="Toomey M.B."/>
            <person name="Marques C.I."/>
            <person name="Andrade P."/>
            <person name="Araujo P.M."/>
            <person name="Sabatino S."/>
            <person name="Gazda M.A."/>
            <person name="Afonso S."/>
            <person name="Lopes R.J."/>
            <person name="Corbo J.C."/>
            <person name="Carneiro M."/>
        </authorList>
    </citation>
    <scope>NUCLEOTIDE SEQUENCE [LARGE SCALE GENOMIC DNA]</scope>
    <source>
        <strain evidence="2">Red01</strain>
        <tissue evidence="2">Muscle</tissue>
    </source>
</reference>
<gene>
    <name evidence="2" type="ORF">DV515_00003756</name>
</gene>
<sequence length="93" mass="9901">MFGIYNAGGGSQPFKEFQLGAGEAVPSRLPGTYQGDMYLSKRALVSESQPGTLLSSQGEWGSPENNVKKKDMSHTFLKGEKKSIPLPLGLAGV</sequence>
<feature type="region of interest" description="Disordered" evidence="1">
    <location>
        <begin position="50"/>
        <end position="74"/>
    </location>
</feature>
<evidence type="ECO:0000313" key="2">
    <source>
        <dbReference type="EMBL" id="RLW07726.1"/>
    </source>
</evidence>
<proteinExistence type="predicted"/>
<comment type="caution">
    <text evidence="2">The sequence shown here is derived from an EMBL/GenBank/DDBJ whole genome shotgun (WGS) entry which is preliminary data.</text>
</comment>
<dbReference type="Proteomes" id="UP000276834">
    <property type="component" value="Unassembled WGS sequence"/>
</dbReference>
<feature type="compositionally biased region" description="Polar residues" evidence="1">
    <location>
        <begin position="50"/>
        <end position="65"/>
    </location>
</feature>
<dbReference type="AlphaFoldDB" id="A0A3L8SSN5"/>
<protein>
    <submittedName>
        <fullName evidence="2">Uncharacterized protein</fullName>
    </submittedName>
</protein>
<name>A0A3L8SSN5_CHLGU</name>
<organism evidence="2 3">
    <name type="scientific">Chloebia gouldiae</name>
    <name type="common">Gouldian finch</name>
    <name type="synonym">Erythrura gouldiae</name>
    <dbReference type="NCBI Taxonomy" id="44316"/>
    <lineage>
        <taxon>Eukaryota</taxon>
        <taxon>Metazoa</taxon>
        <taxon>Chordata</taxon>
        <taxon>Craniata</taxon>
        <taxon>Vertebrata</taxon>
        <taxon>Euteleostomi</taxon>
        <taxon>Archelosauria</taxon>
        <taxon>Archosauria</taxon>
        <taxon>Dinosauria</taxon>
        <taxon>Saurischia</taxon>
        <taxon>Theropoda</taxon>
        <taxon>Coelurosauria</taxon>
        <taxon>Aves</taxon>
        <taxon>Neognathae</taxon>
        <taxon>Neoaves</taxon>
        <taxon>Telluraves</taxon>
        <taxon>Australaves</taxon>
        <taxon>Passeriformes</taxon>
        <taxon>Passeroidea</taxon>
        <taxon>Passeridae</taxon>
        <taxon>Chloebia</taxon>
    </lineage>
</organism>
<keyword evidence="3" id="KW-1185">Reference proteome</keyword>
<accession>A0A3L8SSN5</accession>
<dbReference type="EMBL" id="QUSF01000007">
    <property type="protein sequence ID" value="RLW07726.1"/>
    <property type="molecule type" value="Genomic_DNA"/>
</dbReference>
<evidence type="ECO:0000313" key="3">
    <source>
        <dbReference type="Proteomes" id="UP000276834"/>
    </source>
</evidence>